<sequence length="281" mass="30719">MFFSNTLVFIFVFLYVDGLPVEDISGGERIHKGDKPKEDYPSLVSIIAYVSETQAKYCGGTVITENHLLTAAHCFDPDVKKYAAILGSRHNTFATGRGSQEVIFGPEAWTKNPGYEGNKTGHIFDTAVITLPKTIKLSNKIQTIRLAKKVYTNNVRVVGWGKNDCNGNSIYETYLYAKGWIVDDDTCSTQWDEPTHASQFCAQFKNEKGELSGSDGGDSGGPLYATADDGQDVEIGTVSQSMKHNFGTPQQCTNVAIPMKYGKIAEAEAFIKSVAPNAVFV</sequence>
<dbReference type="PROSITE" id="PS00134">
    <property type="entry name" value="TRYPSIN_HIS"/>
    <property type="match status" value="1"/>
</dbReference>
<keyword evidence="3 5" id="KW-0720">Serine protease</keyword>
<dbReference type="PROSITE" id="PS50240">
    <property type="entry name" value="TRYPSIN_DOM"/>
    <property type="match status" value="1"/>
</dbReference>
<accession>A0A8J2JXE8</accession>
<dbReference type="InterPro" id="IPR050430">
    <property type="entry name" value="Peptidase_S1"/>
</dbReference>
<evidence type="ECO:0000256" key="2">
    <source>
        <dbReference type="ARBA" id="ARBA00022801"/>
    </source>
</evidence>
<evidence type="ECO:0000259" key="7">
    <source>
        <dbReference type="PROSITE" id="PS50240"/>
    </source>
</evidence>
<dbReference type="SMART" id="SM00020">
    <property type="entry name" value="Tryp_SPc"/>
    <property type="match status" value="1"/>
</dbReference>
<evidence type="ECO:0000256" key="6">
    <source>
        <dbReference type="SAM" id="SignalP"/>
    </source>
</evidence>
<keyword evidence="9" id="KW-1185">Reference proteome</keyword>
<dbReference type="GO" id="GO:0004252">
    <property type="term" value="F:serine-type endopeptidase activity"/>
    <property type="evidence" value="ECO:0007669"/>
    <property type="project" value="InterPro"/>
</dbReference>
<feature type="chain" id="PRO_5035273965" description="Peptidase S1 domain-containing protein" evidence="6">
    <location>
        <begin position="19"/>
        <end position="281"/>
    </location>
</feature>
<evidence type="ECO:0000256" key="5">
    <source>
        <dbReference type="RuleBase" id="RU363034"/>
    </source>
</evidence>
<evidence type="ECO:0000313" key="8">
    <source>
        <dbReference type="EMBL" id="CAG7723780.1"/>
    </source>
</evidence>
<evidence type="ECO:0000256" key="4">
    <source>
        <dbReference type="ARBA" id="ARBA00023157"/>
    </source>
</evidence>
<evidence type="ECO:0000256" key="3">
    <source>
        <dbReference type="ARBA" id="ARBA00022825"/>
    </source>
</evidence>
<feature type="signal peptide" evidence="6">
    <location>
        <begin position="1"/>
        <end position="18"/>
    </location>
</feature>
<dbReference type="PANTHER" id="PTHR24276">
    <property type="entry name" value="POLYSERASE-RELATED"/>
    <property type="match status" value="1"/>
</dbReference>
<keyword evidence="4" id="KW-1015">Disulfide bond</keyword>
<proteinExistence type="predicted"/>
<dbReference type="Proteomes" id="UP000708208">
    <property type="component" value="Unassembled WGS sequence"/>
</dbReference>
<dbReference type="InterPro" id="IPR018114">
    <property type="entry name" value="TRYPSIN_HIS"/>
</dbReference>
<name>A0A8J2JXE8_9HEXA</name>
<protein>
    <recommendedName>
        <fullName evidence="7">Peptidase S1 domain-containing protein</fullName>
    </recommendedName>
</protein>
<keyword evidence="6" id="KW-0732">Signal</keyword>
<organism evidence="8 9">
    <name type="scientific">Allacma fusca</name>
    <dbReference type="NCBI Taxonomy" id="39272"/>
    <lineage>
        <taxon>Eukaryota</taxon>
        <taxon>Metazoa</taxon>
        <taxon>Ecdysozoa</taxon>
        <taxon>Arthropoda</taxon>
        <taxon>Hexapoda</taxon>
        <taxon>Collembola</taxon>
        <taxon>Symphypleona</taxon>
        <taxon>Sminthuridae</taxon>
        <taxon>Allacma</taxon>
    </lineage>
</organism>
<keyword evidence="1 5" id="KW-0645">Protease</keyword>
<dbReference type="PANTHER" id="PTHR24276:SF98">
    <property type="entry name" value="FI18310P1-RELATED"/>
    <property type="match status" value="1"/>
</dbReference>
<dbReference type="GO" id="GO:0006508">
    <property type="term" value="P:proteolysis"/>
    <property type="evidence" value="ECO:0007669"/>
    <property type="project" value="UniProtKB-KW"/>
</dbReference>
<dbReference type="AlphaFoldDB" id="A0A8J2JXE8"/>
<evidence type="ECO:0000256" key="1">
    <source>
        <dbReference type="ARBA" id="ARBA00022670"/>
    </source>
</evidence>
<dbReference type="PROSITE" id="PS00135">
    <property type="entry name" value="TRYPSIN_SER"/>
    <property type="match status" value="1"/>
</dbReference>
<dbReference type="InterPro" id="IPR033116">
    <property type="entry name" value="TRYPSIN_SER"/>
</dbReference>
<dbReference type="EMBL" id="CAJVCH010102415">
    <property type="protein sequence ID" value="CAG7723780.1"/>
    <property type="molecule type" value="Genomic_DNA"/>
</dbReference>
<gene>
    <name evidence="8" type="ORF">AFUS01_LOCUS12845</name>
</gene>
<keyword evidence="2 5" id="KW-0378">Hydrolase</keyword>
<dbReference type="Pfam" id="PF00089">
    <property type="entry name" value="Trypsin"/>
    <property type="match status" value="1"/>
</dbReference>
<evidence type="ECO:0000313" key="9">
    <source>
        <dbReference type="Proteomes" id="UP000708208"/>
    </source>
</evidence>
<comment type="caution">
    <text evidence="8">The sequence shown here is derived from an EMBL/GenBank/DDBJ whole genome shotgun (WGS) entry which is preliminary data.</text>
</comment>
<feature type="domain" description="Peptidase S1" evidence="7">
    <location>
        <begin position="24"/>
        <end position="281"/>
    </location>
</feature>
<dbReference type="OrthoDB" id="7741088at2759"/>
<reference evidence="8" key="1">
    <citation type="submission" date="2021-06" db="EMBL/GenBank/DDBJ databases">
        <authorList>
            <person name="Hodson N. C."/>
            <person name="Mongue J. A."/>
            <person name="Jaron S. K."/>
        </authorList>
    </citation>
    <scope>NUCLEOTIDE SEQUENCE</scope>
</reference>
<dbReference type="InterPro" id="IPR001254">
    <property type="entry name" value="Trypsin_dom"/>
</dbReference>